<dbReference type="InterPro" id="IPR050267">
    <property type="entry name" value="Anti-sigma-factor_SerPK"/>
</dbReference>
<dbReference type="STRING" id="479432.Sros_2541"/>
<keyword evidence="3" id="KW-0808">Transferase</keyword>
<evidence type="ECO:0000256" key="1">
    <source>
        <dbReference type="ARBA" id="ARBA00022527"/>
    </source>
</evidence>
<evidence type="ECO:0000313" key="4">
    <source>
        <dbReference type="Proteomes" id="UP000002029"/>
    </source>
</evidence>
<dbReference type="Pfam" id="PF13581">
    <property type="entry name" value="HATPase_c_2"/>
    <property type="match status" value="1"/>
</dbReference>
<dbReference type="HOGENOM" id="CLU_090336_4_4_11"/>
<dbReference type="InterPro" id="IPR036890">
    <property type="entry name" value="HATPase_C_sf"/>
</dbReference>
<protein>
    <submittedName>
        <fullName evidence="3">Signal transduction histidine kinase regulating citrate/malate metabolism</fullName>
    </submittedName>
</protein>
<dbReference type="KEGG" id="sro:Sros_2541"/>
<dbReference type="Gene3D" id="3.30.565.10">
    <property type="entry name" value="Histidine kinase-like ATPase, C-terminal domain"/>
    <property type="match status" value="1"/>
</dbReference>
<proteinExistence type="predicted"/>
<dbReference type="OrthoDB" id="3529510at2"/>
<dbReference type="RefSeq" id="WP_012889261.1">
    <property type="nucleotide sequence ID" value="NC_013595.1"/>
</dbReference>
<dbReference type="Proteomes" id="UP000002029">
    <property type="component" value="Chromosome"/>
</dbReference>
<evidence type="ECO:0000313" key="3">
    <source>
        <dbReference type="EMBL" id="ACZ85516.1"/>
    </source>
</evidence>
<dbReference type="PANTHER" id="PTHR35526:SF3">
    <property type="entry name" value="ANTI-SIGMA-F FACTOR RSBW"/>
    <property type="match status" value="1"/>
</dbReference>
<dbReference type="InterPro" id="IPR003594">
    <property type="entry name" value="HATPase_dom"/>
</dbReference>
<keyword evidence="4" id="KW-1185">Reference proteome</keyword>
<dbReference type="eggNOG" id="COG2172">
    <property type="taxonomic scope" value="Bacteria"/>
</dbReference>
<keyword evidence="3" id="KW-0418">Kinase</keyword>
<evidence type="ECO:0000259" key="2">
    <source>
        <dbReference type="Pfam" id="PF13581"/>
    </source>
</evidence>
<dbReference type="GO" id="GO:0004674">
    <property type="term" value="F:protein serine/threonine kinase activity"/>
    <property type="evidence" value="ECO:0007669"/>
    <property type="project" value="UniProtKB-KW"/>
</dbReference>
<accession>D2B336</accession>
<dbReference type="CDD" id="cd16936">
    <property type="entry name" value="HATPase_RsbW-like"/>
    <property type="match status" value="1"/>
</dbReference>
<gene>
    <name evidence="3" type="ordered locus">Sros_2541</name>
</gene>
<dbReference type="AlphaFoldDB" id="D2B336"/>
<dbReference type="PANTHER" id="PTHR35526">
    <property type="entry name" value="ANTI-SIGMA-F FACTOR RSBW-RELATED"/>
    <property type="match status" value="1"/>
</dbReference>
<dbReference type="SUPFAM" id="SSF55874">
    <property type="entry name" value="ATPase domain of HSP90 chaperone/DNA topoisomerase II/histidine kinase"/>
    <property type="match status" value="1"/>
</dbReference>
<organism evidence="3 4">
    <name type="scientific">Streptosporangium roseum (strain ATCC 12428 / DSM 43021 / JCM 3005 / KCTC 9067 / NCIMB 10171 / NRRL 2505 / NI 9100)</name>
    <dbReference type="NCBI Taxonomy" id="479432"/>
    <lineage>
        <taxon>Bacteria</taxon>
        <taxon>Bacillati</taxon>
        <taxon>Actinomycetota</taxon>
        <taxon>Actinomycetes</taxon>
        <taxon>Streptosporangiales</taxon>
        <taxon>Streptosporangiaceae</taxon>
        <taxon>Streptosporangium</taxon>
    </lineage>
</organism>
<reference evidence="3 4" key="1">
    <citation type="journal article" date="2010" name="Stand. Genomic Sci.">
        <title>Complete genome sequence of Streptosporangium roseum type strain (NI 9100).</title>
        <authorList>
            <person name="Nolan M."/>
            <person name="Sikorski J."/>
            <person name="Jando M."/>
            <person name="Lucas S."/>
            <person name="Lapidus A."/>
            <person name="Glavina Del Rio T."/>
            <person name="Chen F."/>
            <person name="Tice H."/>
            <person name="Pitluck S."/>
            <person name="Cheng J.F."/>
            <person name="Chertkov O."/>
            <person name="Sims D."/>
            <person name="Meincke L."/>
            <person name="Brettin T."/>
            <person name="Han C."/>
            <person name="Detter J.C."/>
            <person name="Bruce D."/>
            <person name="Goodwin L."/>
            <person name="Land M."/>
            <person name="Hauser L."/>
            <person name="Chang Y.J."/>
            <person name="Jeffries C.D."/>
            <person name="Ivanova N."/>
            <person name="Mavromatis K."/>
            <person name="Mikhailova N."/>
            <person name="Chen A."/>
            <person name="Palaniappan K."/>
            <person name="Chain P."/>
            <person name="Rohde M."/>
            <person name="Goker M."/>
            <person name="Bristow J."/>
            <person name="Eisen J.A."/>
            <person name="Markowitz V."/>
            <person name="Hugenholtz P."/>
            <person name="Kyrpides N.C."/>
            <person name="Klenk H.P."/>
        </authorList>
    </citation>
    <scope>NUCLEOTIDE SEQUENCE [LARGE SCALE GENOMIC DNA]</scope>
    <source>
        <strain evidence="4">ATCC 12428 / DSM 43021 / JCM 3005 / NI 9100</strain>
    </source>
</reference>
<sequence length="156" mass="16899">MDSVVRPEEKDMDAGPEVLGEAFLKLEPTSAAQARGYISSWIGGDHPAYENVVLTTSELVTNAIVHSSRGRPHDLILLTLTRMADLLHLEVLDPGGTAWEPRPPEAVPDDGERGRGLAIVGEISRRRWGVHDHGPLGRTVWCDVDGIPAPAERPCG</sequence>
<keyword evidence="1" id="KW-0723">Serine/threonine-protein kinase</keyword>
<feature type="domain" description="Histidine kinase/HSP90-like ATPase" evidence="2">
    <location>
        <begin position="26"/>
        <end position="126"/>
    </location>
</feature>
<name>D2B336_STRRD</name>
<dbReference type="EMBL" id="CP001814">
    <property type="protein sequence ID" value="ACZ85516.1"/>
    <property type="molecule type" value="Genomic_DNA"/>
</dbReference>